<dbReference type="PANTHER" id="PTHR42879">
    <property type="entry name" value="3-OXOACYL-(ACYL-CARRIER-PROTEIN) REDUCTASE"/>
    <property type="match status" value="1"/>
</dbReference>
<sequence>MKEKQKVALITGASRGIGKAIAIGLAKTGYRVVLTGRSLNDLEKVAREIQDFSSPEPFVYQLDISNSQQITETIKKIVKETGQIDVLVNNAGIFFDGSLSLSEEKFKSLLDVNLTAQFVILQEVVPVMKIQKTGYIFNISSRAGVIGFAGNAGYVASKFGFVGLSQSLYRELTPQGIKVTAICPSWVNTRMAYEAGTPAEPEEMIQPEDIFETIKWLLSLSPGASVKEIVVDAPKSIH</sequence>
<dbReference type="Gene3D" id="3.40.50.720">
    <property type="entry name" value="NAD(P)-binding Rossmann-like Domain"/>
    <property type="match status" value="1"/>
</dbReference>
<dbReference type="CDD" id="cd05233">
    <property type="entry name" value="SDR_c"/>
    <property type="match status" value="1"/>
</dbReference>
<dbReference type="PANTHER" id="PTHR42879:SF2">
    <property type="entry name" value="3-OXOACYL-[ACYL-CARRIER-PROTEIN] REDUCTASE FABG"/>
    <property type="match status" value="1"/>
</dbReference>
<name>A0A6I6JRF3_9BACT</name>
<reference evidence="3 4" key="1">
    <citation type="submission" date="2019-11" db="EMBL/GenBank/DDBJ databases">
        <authorList>
            <person name="Zheng R.K."/>
            <person name="Sun C.M."/>
        </authorList>
    </citation>
    <scope>NUCLEOTIDE SEQUENCE [LARGE SCALE GENOMIC DNA]</scope>
    <source>
        <strain evidence="3 4">WC007</strain>
    </source>
</reference>
<accession>A0A6I6JRF3</accession>
<organism evidence="3 4">
    <name type="scientific">Maribellus comscasis</name>
    <dbReference type="NCBI Taxonomy" id="2681766"/>
    <lineage>
        <taxon>Bacteria</taxon>
        <taxon>Pseudomonadati</taxon>
        <taxon>Bacteroidota</taxon>
        <taxon>Bacteroidia</taxon>
        <taxon>Marinilabiliales</taxon>
        <taxon>Prolixibacteraceae</taxon>
        <taxon>Maribellus</taxon>
    </lineage>
</organism>
<dbReference type="KEGG" id="mcos:GM418_15315"/>
<dbReference type="PRINTS" id="PR00081">
    <property type="entry name" value="GDHRDH"/>
</dbReference>
<dbReference type="Pfam" id="PF00106">
    <property type="entry name" value="adh_short"/>
    <property type="match status" value="1"/>
</dbReference>
<gene>
    <name evidence="3" type="ORF">GM418_15315</name>
</gene>
<dbReference type="PRINTS" id="PR00080">
    <property type="entry name" value="SDRFAMILY"/>
</dbReference>
<dbReference type="Proteomes" id="UP000428260">
    <property type="component" value="Chromosome"/>
</dbReference>
<comment type="similarity">
    <text evidence="1 2">Belongs to the short-chain dehydrogenases/reductases (SDR) family.</text>
</comment>
<dbReference type="InterPro" id="IPR036291">
    <property type="entry name" value="NAD(P)-bd_dom_sf"/>
</dbReference>
<dbReference type="InterPro" id="IPR002347">
    <property type="entry name" value="SDR_fam"/>
</dbReference>
<dbReference type="InterPro" id="IPR050259">
    <property type="entry name" value="SDR"/>
</dbReference>
<evidence type="ECO:0000313" key="4">
    <source>
        <dbReference type="Proteomes" id="UP000428260"/>
    </source>
</evidence>
<dbReference type="AlphaFoldDB" id="A0A6I6JRF3"/>
<evidence type="ECO:0000256" key="1">
    <source>
        <dbReference type="ARBA" id="ARBA00006484"/>
    </source>
</evidence>
<dbReference type="EMBL" id="CP046401">
    <property type="protein sequence ID" value="QGY44991.1"/>
    <property type="molecule type" value="Genomic_DNA"/>
</dbReference>
<proteinExistence type="inferred from homology"/>
<dbReference type="RefSeq" id="WP_158867828.1">
    <property type="nucleotide sequence ID" value="NZ_CP046401.1"/>
</dbReference>
<keyword evidence="4" id="KW-1185">Reference proteome</keyword>
<protein>
    <submittedName>
        <fullName evidence="3">SDR family NAD(P)-dependent oxidoreductase</fullName>
    </submittedName>
</protein>
<dbReference type="PIRSF" id="PIRSF000126">
    <property type="entry name" value="11-beta-HSD1"/>
    <property type="match status" value="1"/>
</dbReference>
<evidence type="ECO:0000256" key="2">
    <source>
        <dbReference type="RuleBase" id="RU000363"/>
    </source>
</evidence>
<dbReference type="SUPFAM" id="SSF51735">
    <property type="entry name" value="NAD(P)-binding Rossmann-fold domains"/>
    <property type="match status" value="1"/>
</dbReference>
<evidence type="ECO:0000313" key="3">
    <source>
        <dbReference type="EMBL" id="QGY44991.1"/>
    </source>
</evidence>